<dbReference type="AlphaFoldDB" id="A0A501XMF2"/>
<reference evidence="2 3" key="1">
    <citation type="submission" date="2019-06" db="EMBL/GenBank/DDBJ databases">
        <authorList>
            <person name="Lee I."/>
            <person name="Jang G.I."/>
            <person name="Hwang C.Y."/>
        </authorList>
    </citation>
    <scope>NUCLEOTIDE SEQUENCE [LARGE SCALE GENOMIC DNA]</scope>
    <source>
        <strain evidence="2 3">PAMC 28131</strain>
    </source>
</reference>
<keyword evidence="3" id="KW-1185">Reference proteome</keyword>
<dbReference type="RefSeq" id="WP_140927887.1">
    <property type="nucleotide sequence ID" value="NZ_VFSU01000021.1"/>
</dbReference>
<protein>
    <submittedName>
        <fullName evidence="2">Thiamine phosphate synthase</fullName>
    </submittedName>
</protein>
<comment type="caution">
    <text evidence="2">The sequence shown here is derived from an EMBL/GenBank/DDBJ whole genome shotgun (WGS) entry which is preliminary data.</text>
</comment>
<organism evidence="2 3">
    <name type="scientific">Sandaracinobacter neustonicus</name>
    <dbReference type="NCBI Taxonomy" id="1715348"/>
    <lineage>
        <taxon>Bacteria</taxon>
        <taxon>Pseudomonadati</taxon>
        <taxon>Pseudomonadota</taxon>
        <taxon>Alphaproteobacteria</taxon>
        <taxon>Sphingomonadales</taxon>
        <taxon>Sphingosinicellaceae</taxon>
        <taxon>Sandaracinobacter</taxon>
    </lineage>
</organism>
<dbReference type="InterPro" id="IPR013785">
    <property type="entry name" value="Aldolase_TIM"/>
</dbReference>
<proteinExistence type="predicted"/>
<dbReference type="EMBL" id="VFSU01000021">
    <property type="protein sequence ID" value="TPE61828.1"/>
    <property type="molecule type" value="Genomic_DNA"/>
</dbReference>
<dbReference type="Proteomes" id="UP000319897">
    <property type="component" value="Unassembled WGS sequence"/>
</dbReference>
<dbReference type="GO" id="GO:0009228">
    <property type="term" value="P:thiamine biosynthetic process"/>
    <property type="evidence" value="ECO:0007669"/>
    <property type="project" value="UniProtKB-KW"/>
</dbReference>
<sequence length="187" mass="20510">MRRARVPTLWLFTDERLGGLHPDDPLWAALDRLPRGSGIVFRHYGWPATERRALFAALQAHARRRHLTLIGSETAPTPGGRHLPAHARHRHRHRHPQSRGLLTAAAHNRRELLQGFRSGADLIFLSPAFPTTSHPGAPALGPARFGLMARNAPGPVIALGGMTASRARRLKPLGAAGFAGIDCWVMR</sequence>
<dbReference type="OrthoDB" id="8446047at2"/>
<dbReference type="Gene3D" id="3.20.20.70">
    <property type="entry name" value="Aldolase class I"/>
    <property type="match status" value="1"/>
</dbReference>
<accession>A0A501XMF2</accession>
<dbReference type="InterPro" id="IPR022998">
    <property type="entry name" value="ThiamineP_synth_TenI"/>
</dbReference>
<dbReference type="InterPro" id="IPR036206">
    <property type="entry name" value="ThiamineP_synth_sf"/>
</dbReference>
<name>A0A501XMF2_9SPHN</name>
<dbReference type="SUPFAM" id="SSF51391">
    <property type="entry name" value="Thiamin phosphate synthase"/>
    <property type="match status" value="1"/>
</dbReference>
<dbReference type="Pfam" id="PF02581">
    <property type="entry name" value="TMP-TENI"/>
    <property type="match status" value="1"/>
</dbReference>
<evidence type="ECO:0000313" key="3">
    <source>
        <dbReference type="Proteomes" id="UP000319897"/>
    </source>
</evidence>
<gene>
    <name evidence="2" type="ORF">FJQ54_08010</name>
</gene>
<evidence type="ECO:0000259" key="1">
    <source>
        <dbReference type="Pfam" id="PF02581"/>
    </source>
</evidence>
<feature type="domain" description="Thiamine phosphate synthase/TenI" evidence="1">
    <location>
        <begin position="80"/>
        <end position="181"/>
    </location>
</feature>
<dbReference type="CDD" id="cd00564">
    <property type="entry name" value="TMP_TenI"/>
    <property type="match status" value="1"/>
</dbReference>
<evidence type="ECO:0000313" key="2">
    <source>
        <dbReference type="EMBL" id="TPE61828.1"/>
    </source>
</evidence>